<protein>
    <submittedName>
        <fullName evidence="11">Peptide/nickel transport system permease protein</fullName>
    </submittedName>
</protein>
<dbReference type="PANTHER" id="PTHR43386:SF25">
    <property type="entry name" value="PEPTIDE ABC TRANSPORTER PERMEASE PROTEIN"/>
    <property type="match status" value="1"/>
</dbReference>
<feature type="transmembrane region" description="Helical" evidence="8">
    <location>
        <begin position="126"/>
        <end position="147"/>
    </location>
</feature>
<evidence type="ECO:0000256" key="4">
    <source>
        <dbReference type="ARBA" id="ARBA00022692"/>
    </source>
</evidence>
<dbReference type="AlphaFoldDB" id="A0A660CC07"/>
<dbReference type="EMBL" id="VLJV01000001">
    <property type="protein sequence ID" value="TWH19427.1"/>
    <property type="molecule type" value="Genomic_DNA"/>
</dbReference>
<dbReference type="Pfam" id="PF00528">
    <property type="entry name" value="BPD_transp_1"/>
    <property type="match status" value="1"/>
</dbReference>
<gene>
    <name evidence="11" type="ORF">JD82_01251</name>
</gene>
<keyword evidence="6 8" id="KW-0472">Membrane</keyword>
<proteinExistence type="predicted"/>
<dbReference type="OrthoDB" id="6637947at2"/>
<name>A0A660CC07_9PSEU</name>
<evidence type="ECO:0000313" key="12">
    <source>
        <dbReference type="Proteomes" id="UP000317303"/>
    </source>
</evidence>
<evidence type="ECO:0000256" key="6">
    <source>
        <dbReference type="ARBA" id="ARBA00023136"/>
    </source>
</evidence>
<dbReference type="SUPFAM" id="SSF161098">
    <property type="entry name" value="MetI-like"/>
    <property type="match status" value="1"/>
</dbReference>
<dbReference type="InterPro" id="IPR000515">
    <property type="entry name" value="MetI-like"/>
</dbReference>
<dbReference type="Proteomes" id="UP000317303">
    <property type="component" value="Unassembled WGS sequence"/>
</dbReference>
<feature type="signal peptide" evidence="9">
    <location>
        <begin position="1"/>
        <end position="24"/>
    </location>
</feature>
<reference evidence="11 12" key="1">
    <citation type="submission" date="2019-07" db="EMBL/GenBank/DDBJ databases">
        <title>R&amp;d 2014.</title>
        <authorList>
            <person name="Klenk H.-P."/>
        </authorList>
    </citation>
    <scope>NUCLEOTIDE SEQUENCE [LARGE SCALE GENOMIC DNA]</scope>
    <source>
        <strain evidence="11 12">DSM 43194</strain>
    </source>
</reference>
<feature type="transmembrane region" description="Helical" evidence="8">
    <location>
        <begin position="153"/>
        <end position="173"/>
    </location>
</feature>
<dbReference type="GO" id="GO:0005886">
    <property type="term" value="C:plasma membrane"/>
    <property type="evidence" value="ECO:0007669"/>
    <property type="project" value="UniProtKB-SubCell"/>
</dbReference>
<keyword evidence="4 8" id="KW-0812">Transmembrane</keyword>
<accession>A0A660CC07</accession>
<feature type="chain" id="PRO_5039115810" evidence="9">
    <location>
        <begin position="25"/>
        <end position="312"/>
    </location>
</feature>
<feature type="compositionally biased region" description="Low complexity" evidence="7">
    <location>
        <begin position="10"/>
        <end position="21"/>
    </location>
</feature>
<evidence type="ECO:0000259" key="10">
    <source>
        <dbReference type="Pfam" id="PF00528"/>
    </source>
</evidence>
<organism evidence="11 12">
    <name type="scientific">Prauserella rugosa</name>
    <dbReference type="NCBI Taxonomy" id="43354"/>
    <lineage>
        <taxon>Bacteria</taxon>
        <taxon>Bacillati</taxon>
        <taxon>Actinomycetota</taxon>
        <taxon>Actinomycetes</taxon>
        <taxon>Pseudonocardiales</taxon>
        <taxon>Pseudonocardiaceae</taxon>
        <taxon>Prauserella</taxon>
    </lineage>
</organism>
<keyword evidence="5 8" id="KW-1133">Transmembrane helix</keyword>
<evidence type="ECO:0000256" key="8">
    <source>
        <dbReference type="SAM" id="Phobius"/>
    </source>
</evidence>
<evidence type="ECO:0000256" key="5">
    <source>
        <dbReference type="ARBA" id="ARBA00022989"/>
    </source>
</evidence>
<evidence type="ECO:0000313" key="11">
    <source>
        <dbReference type="EMBL" id="TWH19427.1"/>
    </source>
</evidence>
<evidence type="ECO:0000256" key="7">
    <source>
        <dbReference type="SAM" id="MobiDB-lite"/>
    </source>
</evidence>
<evidence type="ECO:0000256" key="1">
    <source>
        <dbReference type="ARBA" id="ARBA00004651"/>
    </source>
</evidence>
<feature type="region of interest" description="Disordered" evidence="7">
    <location>
        <begin position="1"/>
        <end position="21"/>
    </location>
</feature>
<comment type="subcellular location">
    <subcellularLocation>
        <location evidence="1">Cell membrane</location>
        <topology evidence="1">Multi-pass membrane protein</topology>
    </subcellularLocation>
</comment>
<dbReference type="RefSeq" id="WP_084705617.1">
    <property type="nucleotide sequence ID" value="NZ_JOIJ01000002.1"/>
</dbReference>
<dbReference type="GO" id="GO:0055085">
    <property type="term" value="P:transmembrane transport"/>
    <property type="evidence" value="ECO:0007669"/>
    <property type="project" value="InterPro"/>
</dbReference>
<comment type="caution">
    <text evidence="11">The sequence shown here is derived from an EMBL/GenBank/DDBJ whole genome shotgun (WGS) entry which is preliminary data.</text>
</comment>
<dbReference type="InterPro" id="IPR035906">
    <property type="entry name" value="MetI-like_sf"/>
</dbReference>
<feature type="transmembrane region" description="Helical" evidence="8">
    <location>
        <begin position="93"/>
        <end position="114"/>
    </location>
</feature>
<sequence length="312" mass="31904">MRTVRCGRPAGAVGSAGAAGPAGAVGSAGAVCTAAAWVVLGAVLLVAVAGPLVAGSTRSEAGPLLPPGPGHPLGTDVLGRDVLALALTGGRTVLLLAGASLALAYLVGVPLALTMVGHSRRWVDEAVLHGLDTVLALPGLLVLLVLASTGEQHAFGVVVAVAALQLPAVVRLARSAALAPACRTVVETMVLQGEPWWRIHLWHTGRAVLAPVAVDAGTRLILVLQLIASANFLGLGLAGSTADWAVLVERNRDALVLQPLAVLVPAGLLVALCAGANVVVDRVTRSSREPRARRLRWWFRSAPARRDEEMAG</sequence>
<evidence type="ECO:0000256" key="9">
    <source>
        <dbReference type="SAM" id="SignalP"/>
    </source>
</evidence>
<dbReference type="PANTHER" id="PTHR43386">
    <property type="entry name" value="OLIGOPEPTIDE TRANSPORT SYSTEM PERMEASE PROTEIN APPC"/>
    <property type="match status" value="1"/>
</dbReference>
<feature type="transmembrane region" description="Helical" evidence="8">
    <location>
        <begin position="260"/>
        <end position="280"/>
    </location>
</feature>
<keyword evidence="3" id="KW-1003">Cell membrane</keyword>
<feature type="transmembrane region" description="Helical" evidence="8">
    <location>
        <begin position="220"/>
        <end position="240"/>
    </location>
</feature>
<keyword evidence="9" id="KW-0732">Signal</keyword>
<evidence type="ECO:0000256" key="3">
    <source>
        <dbReference type="ARBA" id="ARBA00022475"/>
    </source>
</evidence>
<evidence type="ECO:0000256" key="2">
    <source>
        <dbReference type="ARBA" id="ARBA00022448"/>
    </source>
</evidence>
<dbReference type="InterPro" id="IPR050366">
    <property type="entry name" value="BP-dependent_transpt_permease"/>
</dbReference>
<keyword evidence="12" id="KW-1185">Reference proteome</keyword>
<keyword evidence="2" id="KW-0813">Transport</keyword>
<feature type="domain" description="ABC transmembrane type-1" evidence="10">
    <location>
        <begin position="108"/>
        <end position="285"/>
    </location>
</feature>
<feature type="transmembrane region" description="Helical" evidence="8">
    <location>
        <begin position="34"/>
        <end position="54"/>
    </location>
</feature>